<organism evidence="2 3">
    <name type="scientific">Gemmata massiliana</name>
    <dbReference type="NCBI Taxonomy" id="1210884"/>
    <lineage>
        <taxon>Bacteria</taxon>
        <taxon>Pseudomonadati</taxon>
        <taxon>Planctomycetota</taxon>
        <taxon>Planctomycetia</taxon>
        <taxon>Gemmatales</taxon>
        <taxon>Gemmataceae</taxon>
        <taxon>Gemmata</taxon>
    </lineage>
</organism>
<protein>
    <submittedName>
        <fullName evidence="2">Uncharacterized protein</fullName>
    </submittedName>
</protein>
<name>A0A6P2CQD8_9BACT</name>
<feature type="compositionally biased region" description="Basic and acidic residues" evidence="1">
    <location>
        <begin position="54"/>
        <end position="63"/>
    </location>
</feature>
<dbReference type="EMBL" id="LR593886">
    <property type="protein sequence ID" value="VTR91069.1"/>
    <property type="molecule type" value="Genomic_DNA"/>
</dbReference>
<evidence type="ECO:0000313" key="3">
    <source>
        <dbReference type="Proteomes" id="UP000464178"/>
    </source>
</evidence>
<dbReference type="Proteomes" id="UP000464178">
    <property type="component" value="Chromosome"/>
</dbReference>
<sequence length="159" mass="16976">MALNNLKTLTMKTAIVASVKLTATPADRLGLGFAAGAYSADDLSQGQFPLPHNPEPEQVRARQEQSAPPMRKQMRVGVPDVAPPAGRVGCPSPGSRAVVSWPSLSGTSWTEIVTDSRWDRFTPVSVARSRISRDCQSPARNSDKQGLPRKVTPATTAGK</sequence>
<proteinExistence type="predicted"/>
<dbReference type="KEGG" id="gms:SOIL9_66450"/>
<accession>A0A6P2CQD8</accession>
<reference evidence="2 3" key="1">
    <citation type="submission" date="2019-05" db="EMBL/GenBank/DDBJ databases">
        <authorList>
            <consortium name="Science for Life Laboratories"/>
        </authorList>
    </citation>
    <scope>NUCLEOTIDE SEQUENCE [LARGE SCALE GENOMIC DNA]</scope>
    <source>
        <strain evidence="2">Soil9</strain>
    </source>
</reference>
<evidence type="ECO:0000256" key="1">
    <source>
        <dbReference type="SAM" id="MobiDB-lite"/>
    </source>
</evidence>
<keyword evidence="3" id="KW-1185">Reference proteome</keyword>
<evidence type="ECO:0000313" key="2">
    <source>
        <dbReference type="EMBL" id="VTR91069.1"/>
    </source>
</evidence>
<feature type="region of interest" description="Disordered" evidence="1">
    <location>
        <begin position="128"/>
        <end position="159"/>
    </location>
</feature>
<dbReference type="AlphaFoldDB" id="A0A6P2CQD8"/>
<gene>
    <name evidence="2" type="ORF">SOIL9_66450</name>
</gene>
<feature type="region of interest" description="Disordered" evidence="1">
    <location>
        <begin position="44"/>
        <end position="95"/>
    </location>
</feature>